<accession>A0A853IHV2</accession>
<comment type="caution">
    <text evidence="1">The sequence shown here is derived from an EMBL/GenBank/DDBJ whole genome shotgun (WGS) entry which is preliminary data.</text>
</comment>
<proteinExistence type="predicted"/>
<dbReference type="GO" id="GO:0003677">
    <property type="term" value="F:DNA binding"/>
    <property type="evidence" value="ECO:0007669"/>
    <property type="project" value="UniProtKB-KW"/>
</dbReference>
<dbReference type="EMBL" id="JACCKB010000111">
    <property type="protein sequence ID" value="NYZ69631.1"/>
    <property type="molecule type" value="Genomic_DNA"/>
</dbReference>
<dbReference type="AlphaFoldDB" id="A0A853IHV2"/>
<dbReference type="Proteomes" id="UP000569732">
    <property type="component" value="Unassembled WGS sequence"/>
</dbReference>
<keyword evidence="1" id="KW-0238">DNA-binding</keyword>
<keyword evidence="2" id="KW-1185">Reference proteome</keyword>
<gene>
    <name evidence="1" type="ORF">H0A36_26815</name>
</gene>
<evidence type="ECO:0000313" key="1">
    <source>
        <dbReference type="EMBL" id="NYZ69631.1"/>
    </source>
</evidence>
<protein>
    <submittedName>
        <fullName evidence="1">AbrB/MazE/SpoVT family DNA-binding domain-containing protein</fullName>
    </submittedName>
</protein>
<name>A0A853IHV2_9GAMM</name>
<organism evidence="1 2">
    <name type="scientific">Spartinivicinus marinus</name>
    <dbReference type="NCBI Taxonomy" id="2994442"/>
    <lineage>
        <taxon>Bacteria</taxon>
        <taxon>Pseudomonadati</taxon>
        <taxon>Pseudomonadota</taxon>
        <taxon>Gammaproteobacteria</taxon>
        <taxon>Oceanospirillales</taxon>
        <taxon>Zooshikellaceae</taxon>
        <taxon>Spartinivicinus</taxon>
    </lineage>
</organism>
<sequence length="66" mass="7282">MATGKVITANQTQTEGLPKVKKVAGKDSLISPAENCWDSYFLSGDGVTEDFMAERSVQEQPEREDF</sequence>
<reference evidence="1 2" key="1">
    <citation type="submission" date="2020-07" db="EMBL/GenBank/DDBJ databases">
        <title>Endozoicomonas sp. nov., isolated from sediment.</title>
        <authorList>
            <person name="Gu T."/>
        </authorList>
    </citation>
    <scope>NUCLEOTIDE SEQUENCE [LARGE SCALE GENOMIC DNA]</scope>
    <source>
        <strain evidence="1 2">SM1973</strain>
    </source>
</reference>
<dbReference type="RefSeq" id="WP_180571610.1">
    <property type="nucleotide sequence ID" value="NZ_JACCKB010000111.1"/>
</dbReference>
<evidence type="ECO:0000313" key="2">
    <source>
        <dbReference type="Proteomes" id="UP000569732"/>
    </source>
</evidence>